<dbReference type="EMBL" id="EQ974132">
    <property type="protein sequence ID" value="EEF33049.1"/>
    <property type="molecule type" value="Genomic_DNA"/>
</dbReference>
<sequence length="467" mass="51557">MAFEMPYDQIKELQISLRKEAGLASYDPEDPSLPNLPSLQDAISELEPSPSYLRCKSCNGRLLRGVNSVICVFCGRQQNKDVPPDPIKFTSTFGCRWFFHSLDLDGSELVTPSAEANESNRGQNTPEIHIPLSDLLNLEIRWPSEPEEFETSALEKKPIQMLNFSGIDIDNYFTESKLDSVSTSAEGQFTLKQHEDAAENNAFQGHENLSLFESVEPSETAARSKKDESGDSFSGWEADFQSSGAKTQHQKSNFPDPFVGSSSVDLSSHMDALFGPGSNLSNEKTKENVTSASNMNDWFERDTSSNANAGVAFQNDQFEVPVSDNRDGTVGNTGNSSSMNVDWVQDNQWQTSSSSRKATDNDENDDSFDTWNDFTSSSNVQVPSNNSLKGDIHTVPSVEQGSEISFFSGADNSKDIDFGSFSQPDFFSATFSNQNGSAEMSTMVPESSVSDRYVLLDYYFYSESSLT</sequence>
<accession>B9STL3</accession>
<dbReference type="PANTHER" id="PTHR36308">
    <property type="entry name" value="DENTIN SIALOPHOSPHOPROTEIN-RELATED"/>
    <property type="match status" value="1"/>
</dbReference>
<feature type="compositionally biased region" description="Low complexity" evidence="1">
    <location>
        <begin position="376"/>
        <end position="387"/>
    </location>
</feature>
<dbReference type="AlphaFoldDB" id="B9STL3"/>
<dbReference type="Proteomes" id="UP000008311">
    <property type="component" value="Unassembled WGS sequence"/>
</dbReference>
<organism evidence="3 4">
    <name type="scientific">Ricinus communis</name>
    <name type="common">Castor bean</name>
    <dbReference type="NCBI Taxonomy" id="3988"/>
    <lineage>
        <taxon>Eukaryota</taxon>
        <taxon>Viridiplantae</taxon>
        <taxon>Streptophyta</taxon>
        <taxon>Embryophyta</taxon>
        <taxon>Tracheophyta</taxon>
        <taxon>Spermatophyta</taxon>
        <taxon>Magnoliopsida</taxon>
        <taxon>eudicotyledons</taxon>
        <taxon>Gunneridae</taxon>
        <taxon>Pentapetalae</taxon>
        <taxon>rosids</taxon>
        <taxon>fabids</taxon>
        <taxon>Malpighiales</taxon>
        <taxon>Euphorbiaceae</taxon>
        <taxon>Acalyphoideae</taxon>
        <taxon>Acalypheae</taxon>
        <taxon>Ricinus</taxon>
    </lineage>
</organism>
<evidence type="ECO:0000313" key="4">
    <source>
        <dbReference type="Proteomes" id="UP000008311"/>
    </source>
</evidence>
<evidence type="ECO:0000259" key="2">
    <source>
        <dbReference type="Pfam" id="PF25122"/>
    </source>
</evidence>
<keyword evidence="4" id="KW-1185">Reference proteome</keyword>
<feature type="compositionally biased region" description="Polar residues" evidence="1">
    <location>
        <begin position="330"/>
        <end position="356"/>
    </location>
</feature>
<dbReference type="PANTHER" id="PTHR36308:SF1">
    <property type="entry name" value="DENTIN SIALOPHOSPHOPROTEIN-RELATED"/>
    <property type="match status" value="1"/>
</dbReference>
<dbReference type="Pfam" id="PF25122">
    <property type="entry name" value="DUF7815"/>
    <property type="match status" value="1"/>
</dbReference>
<dbReference type="STRING" id="3988.B9STL3"/>
<dbReference type="FunCoup" id="B9STL3">
    <property type="interactions" value="62"/>
</dbReference>
<evidence type="ECO:0000313" key="3">
    <source>
        <dbReference type="EMBL" id="EEF33049.1"/>
    </source>
</evidence>
<protein>
    <recommendedName>
        <fullName evidence="2">DUF7815 domain-containing protein</fullName>
    </recommendedName>
</protein>
<feature type="region of interest" description="Disordered" evidence="1">
    <location>
        <begin position="314"/>
        <end position="388"/>
    </location>
</feature>
<gene>
    <name evidence="3" type="ORF">RCOM_1016710</name>
</gene>
<dbReference type="eggNOG" id="ENOG502QTSY">
    <property type="taxonomic scope" value="Eukaryota"/>
</dbReference>
<reference evidence="4" key="1">
    <citation type="journal article" date="2010" name="Nat. Biotechnol.">
        <title>Draft genome sequence of the oilseed species Ricinus communis.</title>
        <authorList>
            <person name="Chan A.P."/>
            <person name="Crabtree J."/>
            <person name="Zhao Q."/>
            <person name="Lorenzi H."/>
            <person name="Orvis J."/>
            <person name="Puiu D."/>
            <person name="Melake-Berhan A."/>
            <person name="Jones K.M."/>
            <person name="Redman J."/>
            <person name="Chen G."/>
            <person name="Cahoon E.B."/>
            <person name="Gedil M."/>
            <person name="Stanke M."/>
            <person name="Haas B.J."/>
            <person name="Wortman J.R."/>
            <person name="Fraser-Liggett C.M."/>
            <person name="Ravel J."/>
            <person name="Rabinowicz P.D."/>
        </authorList>
    </citation>
    <scope>NUCLEOTIDE SEQUENCE [LARGE SCALE GENOMIC DNA]</scope>
    <source>
        <strain evidence="4">cv. Hale</strain>
    </source>
</reference>
<feature type="compositionally biased region" description="Polar residues" evidence="1">
    <location>
        <begin position="240"/>
        <end position="253"/>
    </location>
</feature>
<name>B9STL3_RICCO</name>
<proteinExistence type="predicted"/>
<dbReference type="InterPro" id="IPR056717">
    <property type="entry name" value="DUF7815"/>
</dbReference>
<feature type="domain" description="DUF7815" evidence="2">
    <location>
        <begin position="51"/>
        <end position="77"/>
    </location>
</feature>
<evidence type="ECO:0000256" key="1">
    <source>
        <dbReference type="SAM" id="MobiDB-lite"/>
    </source>
</evidence>
<dbReference type="InParanoid" id="B9STL3"/>
<feature type="region of interest" description="Disordered" evidence="1">
    <location>
        <begin position="215"/>
        <end position="262"/>
    </location>
</feature>